<dbReference type="InterPro" id="IPR038404">
    <property type="entry name" value="TRAP_DctP_sf"/>
</dbReference>
<dbReference type="Gene3D" id="3.40.190.170">
    <property type="entry name" value="Bacterial extracellular solute-binding protein, family 7"/>
    <property type="match status" value="1"/>
</dbReference>
<organism evidence="5 6">
    <name type="scientific">Burkholderia thailandensis (strain ATCC 700388 / DSM 13276 / CCUG 48851 / CIP 106301 / E264)</name>
    <dbReference type="NCBI Taxonomy" id="271848"/>
    <lineage>
        <taxon>Bacteria</taxon>
        <taxon>Pseudomonadati</taxon>
        <taxon>Pseudomonadota</taxon>
        <taxon>Betaproteobacteria</taxon>
        <taxon>Burkholderiales</taxon>
        <taxon>Burkholderiaceae</taxon>
        <taxon>Burkholderia</taxon>
        <taxon>pseudomallei group</taxon>
    </lineage>
</organism>
<protein>
    <submittedName>
        <fullName evidence="5">TrapT family, dctP subunit, C4-dicarboxylate periplasmic binding protein</fullName>
    </submittedName>
</protein>
<dbReference type="NCBIfam" id="TIGR00787">
    <property type="entry name" value="dctP"/>
    <property type="match status" value="1"/>
</dbReference>
<keyword evidence="4" id="KW-0732">Signal</keyword>
<name>Q2T0D2_BURTA</name>
<dbReference type="GeneID" id="45120567"/>
<accession>Q2T0D2</accession>
<dbReference type="RefSeq" id="WP_011401877.1">
    <property type="nucleotide sequence ID" value="NC_007651.1"/>
</dbReference>
<sequence>MSMNRRAFVGVVAGIAAVTVVPRAARAAEFTYKLGHDQPITHPQHIRAVEAADKIANASGGRMVLEIYPNSQLGSDTQMVAQVRSGALEMTLQGDIILGNIVPAASLAGLPFAFAGYDELWRAMDGEFGRAIHAEIERKTGLHVMEKGWDAGFRHLFTSEKLVHSAADMKGLKLRVPAAAIDQSLFKSLGSAPTPVPSGDVYTALQTRLVDGAEGPLVTIENAKYYEAAKIVSLTSHQPTPFELVVNGAAWRRLPKDLQAIASQYLNEAALFARADIANGEGGLKQRLRSQGVTLVDPDRDSFRRAVRDAGLYRQWRDSYGVAPFAMLEKVVGTLA</sequence>
<evidence type="ECO:0000256" key="3">
    <source>
        <dbReference type="ARBA" id="ARBA00022448"/>
    </source>
</evidence>
<evidence type="ECO:0000256" key="1">
    <source>
        <dbReference type="ARBA" id="ARBA00004196"/>
    </source>
</evidence>
<evidence type="ECO:0000256" key="4">
    <source>
        <dbReference type="ARBA" id="ARBA00022729"/>
    </source>
</evidence>
<dbReference type="PANTHER" id="PTHR33376:SF4">
    <property type="entry name" value="SIALIC ACID-BINDING PERIPLASMIC PROTEIN SIAP"/>
    <property type="match status" value="1"/>
</dbReference>
<dbReference type="InterPro" id="IPR018389">
    <property type="entry name" value="DctP_fam"/>
</dbReference>
<evidence type="ECO:0000313" key="5">
    <source>
        <dbReference type="EMBL" id="ABC37680.1"/>
    </source>
</evidence>
<keyword evidence="3" id="KW-0813">Transport</keyword>
<evidence type="ECO:0000313" key="6">
    <source>
        <dbReference type="Proteomes" id="UP000001930"/>
    </source>
</evidence>
<dbReference type="PANTHER" id="PTHR33376">
    <property type="match status" value="1"/>
</dbReference>
<comment type="similarity">
    <text evidence="2">Belongs to the bacterial solute-binding protein 7 family.</text>
</comment>
<keyword evidence="6" id="KW-1185">Reference proteome</keyword>
<dbReference type="Pfam" id="PF03480">
    <property type="entry name" value="DctP"/>
    <property type="match status" value="1"/>
</dbReference>
<reference evidence="5 6" key="1">
    <citation type="journal article" date="2005" name="BMC Genomics">
        <title>Bacterial genome adaptation to niches: divergence of the potential virulence genes in three Burkholderia species of different survival strategies.</title>
        <authorList>
            <person name="Kim H.S."/>
            <person name="Schell M.A."/>
            <person name="Yu Y."/>
            <person name="Ulrich R.L."/>
            <person name="Sarria S.H."/>
            <person name="Nierman W.C."/>
            <person name="DeShazer D."/>
        </authorList>
    </citation>
    <scope>NUCLEOTIDE SEQUENCE [LARGE SCALE GENOMIC DNA]</scope>
    <source>
        <strain evidence="6">ATCC 700388 / DSM 13276 / CCUG 48851 / CIP 106301 / E264</strain>
    </source>
</reference>
<gene>
    <name evidence="5" type="ordered locus">BTH_I0811</name>
</gene>
<dbReference type="GO" id="GO:0030288">
    <property type="term" value="C:outer membrane-bounded periplasmic space"/>
    <property type="evidence" value="ECO:0007669"/>
    <property type="project" value="InterPro"/>
</dbReference>
<dbReference type="NCBIfam" id="NF037995">
    <property type="entry name" value="TRAP_S1"/>
    <property type="match status" value="1"/>
</dbReference>
<dbReference type="InterPro" id="IPR004682">
    <property type="entry name" value="TRAP_DctP"/>
</dbReference>
<dbReference type="GO" id="GO:0055085">
    <property type="term" value="P:transmembrane transport"/>
    <property type="evidence" value="ECO:0007669"/>
    <property type="project" value="InterPro"/>
</dbReference>
<evidence type="ECO:0000256" key="2">
    <source>
        <dbReference type="ARBA" id="ARBA00009023"/>
    </source>
</evidence>
<dbReference type="KEGG" id="bte:BTH_I0811"/>
<proteinExistence type="inferred from homology"/>
<dbReference type="EMBL" id="CP000086">
    <property type="protein sequence ID" value="ABC37680.1"/>
    <property type="molecule type" value="Genomic_DNA"/>
</dbReference>
<dbReference type="PIRSF" id="PIRSF006470">
    <property type="entry name" value="DctB"/>
    <property type="match status" value="1"/>
</dbReference>
<dbReference type="CDD" id="cd13603">
    <property type="entry name" value="PBP2_TRAP_Siap_TeaA_like"/>
    <property type="match status" value="1"/>
</dbReference>
<dbReference type="HOGENOM" id="CLU_036176_1_1_4"/>
<dbReference type="Proteomes" id="UP000001930">
    <property type="component" value="Chromosome I"/>
</dbReference>
<dbReference type="AlphaFoldDB" id="Q2T0D2"/>
<dbReference type="PROSITE" id="PS51318">
    <property type="entry name" value="TAT"/>
    <property type="match status" value="1"/>
</dbReference>
<dbReference type="InterPro" id="IPR006311">
    <property type="entry name" value="TAT_signal"/>
</dbReference>
<comment type="subcellular location">
    <subcellularLocation>
        <location evidence="1">Cell envelope</location>
    </subcellularLocation>
</comment>